<feature type="non-terminal residue" evidence="1">
    <location>
        <position position="303"/>
    </location>
</feature>
<dbReference type="EMBL" id="JANBPK010001100">
    <property type="protein sequence ID" value="KAJ2925906.1"/>
    <property type="molecule type" value="Genomic_DNA"/>
</dbReference>
<sequence>MGAKAVSPGVGFIILEGKHAEDLFRESDRISSDDFEGQWAKRECFLFCENLKTVIASFGDQFEPWSRCVFDDFGKAVVRIVASQEGSTTLVFEVRVGTRKGSSESSSRKKTGPEGSQSEGLDLVVFGTTGTCLIGRLDYLAMLSSALKRAHLLRLKKVKAIEEIKEAIEDLDADGEEFLLCIIETKRLLEKMEELEKHSPQVIAQSIAVLQKTRRTSVPWCLTDGQKWVFGLTWRATNQREGYHYDTATVSWLTEHPVGPDCPEDLNSRSKQILKILVGWATTNAEKIQELMMVWRKAQGRKT</sequence>
<dbReference type="AlphaFoldDB" id="A0A9W8IZT7"/>
<accession>A0A9W8IZT7</accession>
<reference evidence="1" key="1">
    <citation type="submission" date="2022-06" db="EMBL/GenBank/DDBJ databases">
        <title>Genome Sequence of Candolleomyces eurysporus.</title>
        <authorList>
            <person name="Buettner E."/>
        </authorList>
    </citation>
    <scope>NUCLEOTIDE SEQUENCE</scope>
    <source>
        <strain evidence="1">VTCC 930004</strain>
    </source>
</reference>
<dbReference type="Proteomes" id="UP001140091">
    <property type="component" value="Unassembled WGS sequence"/>
</dbReference>
<comment type="caution">
    <text evidence="1">The sequence shown here is derived from an EMBL/GenBank/DDBJ whole genome shotgun (WGS) entry which is preliminary data.</text>
</comment>
<organism evidence="1 2">
    <name type="scientific">Candolleomyces eurysporus</name>
    <dbReference type="NCBI Taxonomy" id="2828524"/>
    <lineage>
        <taxon>Eukaryota</taxon>
        <taxon>Fungi</taxon>
        <taxon>Dikarya</taxon>
        <taxon>Basidiomycota</taxon>
        <taxon>Agaricomycotina</taxon>
        <taxon>Agaricomycetes</taxon>
        <taxon>Agaricomycetidae</taxon>
        <taxon>Agaricales</taxon>
        <taxon>Agaricineae</taxon>
        <taxon>Psathyrellaceae</taxon>
        <taxon>Candolleomyces</taxon>
    </lineage>
</organism>
<keyword evidence="2" id="KW-1185">Reference proteome</keyword>
<name>A0A9W8IZT7_9AGAR</name>
<evidence type="ECO:0000313" key="2">
    <source>
        <dbReference type="Proteomes" id="UP001140091"/>
    </source>
</evidence>
<dbReference type="OrthoDB" id="3071638at2759"/>
<evidence type="ECO:0000313" key="1">
    <source>
        <dbReference type="EMBL" id="KAJ2925906.1"/>
    </source>
</evidence>
<proteinExistence type="predicted"/>
<protein>
    <submittedName>
        <fullName evidence="1">Uncharacterized protein</fullName>
    </submittedName>
</protein>
<gene>
    <name evidence="1" type="ORF">H1R20_g11189</name>
</gene>